<gene>
    <name evidence="1" type="ORF">INF28_11095</name>
</gene>
<dbReference type="Proteomes" id="UP000806542">
    <property type="component" value="Unassembled WGS sequence"/>
</dbReference>
<name>A0A9D5RA00_9FIRM</name>
<evidence type="ECO:0000313" key="1">
    <source>
        <dbReference type="EMBL" id="MBE5041004.1"/>
    </source>
</evidence>
<protein>
    <submittedName>
        <fullName evidence="1">ParA family protein</fullName>
    </submittedName>
</protein>
<accession>A0A9D5RA00</accession>
<keyword evidence="2" id="KW-1185">Reference proteome</keyword>
<comment type="caution">
    <text evidence="1">The sequence shown here is derived from an EMBL/GenBank/DDBJ whole genome shotgun (WGS) entry which is preliminary data.</text>
</comment>
<reference evidence="1" key="1">
    <citation type="submission" date="2020-10" db="EMBL/GenBank/DDBJ databases">
        <title>ChiBAC.</title>
        <authorList>
            <person name="Zenner C."/>
            <person name="Hitch T.C.A."/>
            <person name="Clavel T."/>
        </authorList>
    </citation>
    <scope>NUCLEOTIDE SEQUENCE</scope>
    <source>
        <strain evidence="1">DSM 107454</strain>
    </source>
</reference>
<sequence>MEQLITTVGKVKRQINPNLKISGILLTMVDRRTNYAKDISRVIGGIYSRFVTIYKTEISLSIKAAETSAVGKSIYAYDKNGKAADAYKEFTKEVLDGGKQRNKHKSELIR</sequence>
<organism evidence="1 2">
    <name type="scientific">Ructibacterium gallinarum</name>
    <dbReference type="NCBI Taxonomy" id="2779355"/>
    <lineage>
        <taxon>Bacteria</taxon>
        <taxon>Bacillati</taxon>
        <taxon>Bacillota</taxon>
        <taxon>Clostridia</taxon>
        <taxon>Eubacteriales</taxon>
        <taxon>Oscillospiraceae</taxon>
        <taxon>Ructibacterium</taxon>
    </lineage>
</organism>
<dbReference type="InterPro" id="IPR027417">
    <property type="entry name" value="P-loop_NTPase"/>
</dbReference>
<proteinExistence type="predicted"/>
<dbReference type="Gene3D" id="3.40.50.300">
    <property type="entry name" value="P-loop containing nucleotide triphosphate hydrolases"/>
    <property type="match status" value="1"/>
</dbReference>
<dbReference type="RefSeq" id="WP_226393543.1">
    <property type="nucleotide sequence ID" value="NZ_JADCKB010000030.1"/>
</dbReference>
<dbReference type="EMBL" id="JADCKB010000030">
    <property type="protein sequence ID" value="MBE5041004.1"/>
    <property type="molecule type" value="Genomic_DNA"/>
</dbReference>
<evidence type="ECO:0000313" key="2">
    <source>
        <dbReference type="Proteomes" id="UP000806542"/>
    </source>
</evidence>
<dbReference type="AlphaFoldDB" id="A0A9D5RA00"/>
<dbReference type="SUPFAM" id="SSF52540">
    <property type="entry name" value="P-loop containing nucleoside triphosphate hydrolases"/>
    <property type="match status" value="1"/>
</dbReference>